<keyword evidence="3" id="KW-1185">Reference proteome</keyword>
<comment type="caution">
    <text evidence="2">The sequence shown here is derived from an EMBL/GenBank/DDBJ whole genome shotgun (WGS) entry which is preliminary data.</text>
</comment>
<protein>
    <recommendedName>
        <fullName evidence="4">Histone H2A</fullName>
    </recommendedName>
</protein>
<dbReference type="EMBL" id="JAVXUO010000208">
    <property type="protein sequence ID" value="KAK2994404.1"/>
    <property type="molecule type" value="Genomic_DNA"/>
</dbReference>
<evidence type="ECO:0008006" key="4">
    <source>
        <dbReference type="Google" id="ProtNLM"/>
    </source>
</evidence>
<dbReference type="Proteomes" id="UP001187471">
    <property type="component" value="Unassembled WGS sequence"/>
</dbReference>
<organism evidence="2 3">
    <name type="scientific">Escallonia rubra</name>
    <dbReference type="NCBI Taxonomy" id="112253"/>
    <lineage>
        <taxon>Eukaryota</taxon>
        <taxon>Viridiplantae</taxon>
        <taxon>Streptophyta</taxon>
        <taxon>Embryophyta</taxon>
        <taxon>Tracheophyta</taxon>
        <taxon>Spermatophyta</taxon>
        <taxon>Magnoliopsida</taxon>
        <taxon>eudicotyledons</taxon>
        <taxon>Gunneridae</taxon>
        <taxon>Pentapetalae</taxon>
        <taxon>asterids</taxon>
        <taxon>campanulids</taxon>
        <taxon>Escalloniales</taxon>
        <taxon>Escalloniaceae</taxon>
        <taxon>Escallonia</taxon>
    </lineage>
</organism>
<dbReference type="SUPFAM" id="SSF47113">
    <property type="entry name" value="Histone-fold"/>
    <property type="match status" value="1"/>
</dbReference>
<name>A0AA88RYU8_9ASTE</name>
<feature type="region of interest" description="Disordered" evidence="1">
    <location>
        <begin position="129"/>
        <end position="194"/>
    </location>
</feature>
<feature type="compositionally biased region" description="Polar residues" evidence="1">
    <location>
        <begin position="159"/>
        <end position="179"/>
    </location>
</feature>
<dbReference type="InterPro" id="IPR009072">
    <property type="entry name" value="Histone-fold"/>
</dbReference>
<evidence type="ECO:0000313" key="2">
    <source>
        <dbReference type="EMBL" id="KAK2994404.1"/>
    </source>
</evidence>
<gene>
    <name evidence="2" type="ORF">RJ640_029519</name>
</gene>
<dbReference type="GO" id="GO:0046982">
    <property type="term" value="F:protein heterodimerization activity"/>
    <property type="evidence" value="ECO:0007669"/>
    <property type="project" value="InterPro"/>
</dbReference>
<sequence>MVAYCNDHDPVRLNEKVRVLSNIWVVIIDLRANDEFNRQRQIEGRQRQAQVHQVRLLILQGRPPVPRRPDLPLPKVGKYAERVGADAPVYLSAVLEYLTAEFLTRMLLEKEKMSKWRLDLKKRRLLVSTSSPSSSGLGLTNSIKSEEEEDDSTMGGGVSSSPEGNFDLSSPETPSTTVWVSRGPYKPSASSAGRTLQSPWASWYARYYVSETLIVY</sequence>
<dbReference type="AlphaFoldDB" id="A0AA88RYU8"/>
<feature type="compositionally biased region" description="Low complexity" evidence="1">
    <location>
        <begin position="129"/>
        <end position="142"/>
    </location>
</feature>
<accession>A0AA88RYU8</accession>
<evidence type="ECO:0000256" key="1">
    <source>
        <dbReference type="SAM" id="MobiDB-lite"/>
    </source>
</evidence>
<proteinExistence type="predicted"/>
<reference evidence="2" key="1">
    <citation type="submission" date="2022-12" db="EMBL/GenBank/DDBJ databases">
        <title>Draft genome assemblies for two species of Escallonia (Escalloniales).</title>
        <authorList>
            <person name="Chanderbali A."/>
            <person name="Dervinis C."/>
            <person name="Anghel I."/>
            <person name="Soltis D."/>
            <person name="Soltis P."/>
            <person name="Zapata F."/>
        </authorList>
    </citation>
    <scope>NUCLEOTIDE SEQUENCE</scope>
    <source>
        <strain evidence="2">UCBG92.1500</strain>
        <tissue evidence="2">Leaf</tissue>
    </source>
</reference>
<evidence type="ECO:0000313" key="3">
    <source>
        <dbReference type="Proteomes" id="UP001187471"/>
    </source>
</evidence>
<dbReference type="Gene3D" id="1.10.20.10">
    <property type="entry name" value="Histone, subunit A"/>
    <property type="match status" value="1"/>
</dbReference>